<keyword evidence="2" id="KW-1185">Reference proteome</keyword>
<proteinExistence type="predicted"/>
<organism evidence="1 2">
    <name type="scientific">Cariama cristata</name>
    <name type="common">Red-legged seriema</name>
    <dbReference type="NCBI Taxonomy" id="54380"/>
    <lineage>
        <taxon>Eukaryota</taxon>
        <taxon>Metazoa</taxon>
        <taxon>Chordata</taxon>
        <taxon>Craniata</taxon>
        <taxon>Vertebrata</taxon>
        <taxon>Euteleostomi</taxon>
        <taxon>Archelosauria</taxon>
        <taxon>Archosauria</taxon>
        <taxon>Dinosauria</taxon>
        <taxon>Saurischia</taxon>
        <taxon>Theropoda</taxon>
        <taxon>Coelurosauria</taxon>
        <taxon>Aves</taxon>
        <taxon>Neognathae</taxon>
        <taxon>Neoaves</taxon>
        <taxon>Telluraves</taxon>
        <taxon>Australaves</taxon>
        <taxon>Cariamiformes</taxon>
        <taxon>Cariamidae</taxon>
        <taxon>Cariama</taxon>
    </lineage>
</organism>
<sequence length="51" mass="6155">NGLKLCQGRFKLDIRKNFFTERVVRHWHRLPREVMESPSLEVFKRCADVVL</sequence>
<dbReference type="AlphaFoldDB" id="A0A091LYS1"/>
<evidence type="ECO:0008006" key="3">
    <source>
        <dbReference type="Google" id="ProtNLM"/>
    </source>
</evidence>
<reference evidence="1 2" key="1">
    <citation type="submission" date="2014-04" db="EMBL/GenBank/DDBJ databases">
        <title>Genome evolution of avian class.</title>
        <authorList>
            <person name="Zhang G."/>
            <person name="Li C."/>
        </authorList>
    </citation>
    <scope>NUCLEOTIDE SEQUENCE [LARGE SCALE GENOMIC DNA]</scope>
    <source>
        <strain evidence="1">BGI_N322</strain>
    </source>
</reference>
<protein>
    <recommendedName>
        <fullName evidence="3">Nidogen G2 beta-barrel domain-containing protein</fullName>
    </recommendedName>
</protein>
<accession>A0A091LYS1</accession>
<gene>
    <name evidence="1" type="ORF">N322_02820</name>
</gene>
<evidence type="ECO:0000313" key="2">
    <source>
        <dbReference type="Proteomes" id="UP000054116"/>
    </source>
</evidence>
<dbReference type="Proteomes" id="UP000054116">
    <property type="component" value="Unassembled WGS sequence"/>
</dbReference>
<feature type="non-terminal residue" evidence="1">
    <location>
        <position position="51"/>
    </location>
</feature>
<feature type="non-terminal residue" evidence="1">
    <location>
        <position position="1"/>
    </location>
</feature>
<evidence type="ECO:0000313" key="1">
    <source>
        <dbReference type="EMBL" id="KFP64321.1"/>
    </source>
</evidence>
<dbReference type="EMBL" id="KK514577">
    <property type="protein sequence ID" value="KFP64321.1"/>
    <property type="molecule type" value="Genomic_DNA"/>
</dbReference>
<name>A0A091LYS1_CARIC</name>